<dbReference type="PANTHER" id="PTHR33643">
    <property type="entry name" value="UREASE ACCESSORY PROTEIN D"/>
    <property type="match status" value="1"/>
</dbReference>
<dbReference type="RefSeq" id="WP_157735934.1">
    <property type="nucleotide sequence ID" value="NZ_CP018632.1"/>
</dbReference>
<evidence type="ECO:0000313" key="5">
    <source>
        <dbReference type="EMBL" id="ASJ72501.1"/>
    </source>
</evidence>
<name>A0A2Z2NR71_9GAMM</name>
<dbReference type="Pfam" id="PF01774">
    <property type="entry name" value="UreD"/>
    <property type="match status" value="1"/>
</dbReference>
<dbReference type="HAMAP" id="MF_01384">
    <property type="entry name" value="UreD"/>
    <property type="match status" value="1"/>
</dbReference>
<dbReference type="EMBL" id="CP018632">
    <property type="protein sequence ID" value="ASJ72501.1"/>
    <property type="molecule type" value="Genomic_DNA"/>
</dbReference>
<evidence type="ECO:0000256" key="4">
    <source>
        <dbReference type="HAMAP-Rule" id="MF_01384"/>
    </source>
</evidence>
<accession>A0A2Z2NR71</accession>
<sequence length="277" mass="30172">MSAAGHVASKRLPQTNDTSQYGLPAIAALDQQGSARIRFPKTTGCALQAVLLNTAGGLTGGDVINWSGTAGSGSRLSISTAACEKLYRTHGPEASQHTQLVIENGARLDWLPQETIIFNDAALKRTLDVELATDSTALLVESLVLGRHAMRESITRLQLHDRWRIHRDGKLLHAEELRLDIQGPTDARKNSMLHHYGAISTVVLVSPDSAESLHIMADAIRELAPSDKQILTAASSVMNHRLVIRVLSDSSQSLRKFLIPCIERLSDSMPIPQVWNV</sequence>
<proteinExistence type="inferred from homology"/>
<dbReference type="GO" id="GO:0016151">
    <property type="term" value="F:nickel cation binding"/>
    <property type="evidence" value="ECO:0007669"/>
    <property type="project" value="UniProtKB-UniRule"/>
</dbReference>
<dbReference type="OrthoDB" id="9798842at2"/>
<organism evidence="5 6">
    <name type="scientific">Granulosicoccus antarcticus IMCC3135</name>
    <dbReference type="NCBI Taxonomy" id="1192854"/>
    <lineage>
        <taxon>Bacteria</taxon>
        <taxon>Pseudomonadati</taxon>
        <taxon>Pseudomonadota</taxon>
        <taxon>Gammaproteobacteria</taxon>
        <taxon>Chromatiales</taxon>
        <taxon>Granulosicoccaceae</taxon>
        <taxon>Granulosicoccus</taxon>
    </lineage>
</organism>
<protein>
    <recommendedName>
        <fullName evidence="4">Urease accessory protein UreD</fullName>
    </recommendedName>
</protein>
<evidence type="ECO:0000256" key="2">
    <source>
        <dbReference type="ARBA" id="ARBA00022988"/>
    </source>
</evidence>
<dbReference type="GO" id="GO:0005737">
    <property type="term" value="C:cytoplasm"/>
    <property type="evidence" value="ECO:0007669"/>
    <property type="project" value="UniProtKB-SubCell"/>
</dbReference>
<keyword evidence="2 4" id="KW-0996">Nickel insertion</keyword>
<dbReference type="AlphaFoldDB" id="A0A2Z2NR71"/>
<keyword evidence="6" id="KW-1185">Reference proteome</keyword>
<dbReference type="PANTHER" id="PTHR33643:SF1">
    <property type="entry name" value="UREASE ACCESSORY PROTEIN D"/>
    <property type="match status" value="1"/>
</dbReference>
<dbReference type="KEGG" id="gai:IMCC3135_12065"/>
<evidence type="ECO:0000256" key="1">
    <source>
        <dbReference type="ARBA" id="ARBA00007177"/>
    </source>
</evidence>
<keyword evidence="3 4" id="KW-0143">Chaperone</keyword>
<comment type="subcellular location">
    <subcellularLocation>
        <location evidence="4">Cytoplasm</location>
    </subcellularLocation>
</comment>
<evidence type="ECO:0000313" key="6">
    <source>
        <dbReference type="Proteomes" id="UP000250079"/>
    </source>
</evidence>
<reference evidence="5 6" key="1">
    <citation type="submission" date="2016-12" db="EMBL/GenBank/DDBJ databases">
        <authorList>
            <person name="Song W.-J."/>
            <person name="Kurnit D.M."/>
        </authorList>
    </citation>
    <scope>NUCLEOTIDE SEQUENCE [LARGE SCALE GENOMIC DNA]</scope>
    <source>
        <strain evidence="5 6">IMCC3135</strain>
    </source>
</reference>
<gene>
    <name evidence="4 5" type="primary">ureD</name>
    <name evidence="5" type="ORF">IMCC3135_12065</name>
</gene>
<dbReference type="Proteomes" id="UP000250079">
    <property type="component" value="Chromosome"/>
</dbReference>
<dbReference type="InterPro" id="IPR002669">
    <property type="entry name" value="UreD"/>
</dbReference>
<keyword evidence="4" id="KW-0963">Cytoplasm</keyword>
<evidence type="ECO:0000256" key="3">
    <source>
        <dbReference type="ARBA" id="ARBA00023186"/>
    </source>
</evidence>
<comment type="similarity">
    <text evidence="1 4">Belongs to the UreD family.</text>
</comment>
<comment type="subunit">
    <text evidence="4">UreD, UreF and UreG form a complex that acts as a GTP-hydrolysis-dependent molecular chaperone, activating the urease apoprotein by helping to assemble the nickel containing metallocenter of UreC. The UreE protein probably delivers the nickel.</text>
</comment>
<comment type="function">
    <text evidence="4">Required for maturation of urease via the functional incorporation of the urease nickel metallocenter.</text>
</comment>